<name>A0A2T1AJK8_TRISK</name>
<dbReference type="Proteomes" id="UP000237718">
    <property type="component" value="Unassembled WGS sequence"/>
</dbReference>
<dbReference type="AlphaFoldDB" id="A0A2T1AJK8"/>
<dbReference type="RefSeq" id="WP_106162809.1">
    <property type="nucleotide sequence ID" value="NZ_PVUF01000003.1"/>
</dbReference>
<dbReference type="InterPro" id="IPR010412">
    <property type="entry name" value="DUF1007"/>
</dbReference>
<sequence length="212" mass="23005">MIKRFALCIALLAPAPLLAHPHIFVDTGLKLEVNAAGELTAVEVTWAYDDFYSLLIFEDLLLDSDFDGALTPQELERLKGFDMNWSEGFEGDLYLTAGARALALGDPVHLSTEVERGIITTRHRRELIGETPVAAGGVTVKPYDPTYYTAYDLSRGVEVTGPCTASVTPPDLDRAYTLVEELLYAMPTEQAEDAYPEVGAAFAATVSLACEG</sequence>
<dbReference type="Pfam" id="PF06226">
    <property type="entry name" value="DUF1007"/>
    <property type="match status" value="1"/>
</dbReference>
<comment type="caution">
    <text evidence="2">The sequence shown here is derived from an EMBL/GenBank/DDBJ whole genome shotgun (WGS) entry which is preliminary data.</text>
</comment>
<dbReference type="EMBL" id="PVUF01000003">
    <property type="protein sequence ID" value="PRZ48770.1"/>
    <property type="molecule type" value="Genomic_DNA"/>
</dbReference>
<feature type="chain" id="PRO_5015455502" evidence="1">
    <location>
        <begin position="20"/>
        <end position="212"/>
    </location>
</feature>
<proteinExistence type="predicted"/>
<gene>
    <name evidence="2" type="ORF">CLV89_10381</name>
</gene>
<feature type="signal peptide" evidence="1">
    <location>
        <begin position="1"/>
        <end position="19"/>
    </location>
</feature>
<evidence type="ECO:0000256" key="1">
    <source>
        <dbReference type="SAM" id="SignalP"/>
    </source>
</evidence>
<organism evidence="2 3">
    <name type="scientific">Tritonibacter scottomollicae</name>
    <name type="common">Epibacterium scottomollicae</name>
    <dbReference type="NCBI Taxonomy" id="483013"/>
    <lineage>
        <taxon>Bacteria</taxon>
        <taxon>Pseudomonadati</taxon>
        <taxon>Pseudomonadota</taxon>
        <taxon>Alphaproteobacteria</taxon>
        <taxon>Rhodobacterales</taxon>
        <taxon>Paracoccaceae</taxon>
        <taxon>Tritonibacter</taxon>
    </lineage>
</organism>
<dbReference type="OrthoDB" id="1679673at2"/>
<evidence type="ECO:0000313" key="2">
    <source>
        <dbReference type="EMBL" id="PRZ48770.1"/>
    </source>
</evidence>
<reference evidence="2 3" key="1">
    <citation type="submission" date="2018-03" db="EMBL/GenBank/DDBJ databases">
        <title>Genomic Encyclopedia of Archaeal and Bacterial Type Strains, Phase II (KMG-II): from individual species to whole genera.</title>
        <authorList>
            <person name="Goeker M."/>
        </authorList>
    </citation>
    <scope>NUCLEOTIDE SEQUENCE [LARGE SCALE GENOMIC DNA]</scope>
    <source>
        <strain evidence="2 3">DSM 25328</strain>
    </source>
</reference>
<keyword evidence="1" id="KW-0732">Signal</keyword>
<accession>A0A2T1AJK8</accession>
<evidence type="ECO:0000313" key="3">
    <source>
        <dbReference type="Proteomes" id="UP000237718"/>
    </source>
</evidence>
<protein>
    <submittedName>
        <fullName evidence="2">ABC-type uncharacterized transport system substrate-binding protein</fullName>
    </submittedName>
</protein>